<dbReference type="Gene3D" id="3.30.565.40">
    <property type="entry name" value="Fervidobacterium nodosum Rt17-B1 like"/>
    <property type="match status" value="1"/>
</dbReference>
<name>A0ABY4E567_9NEIS</name>
<feature type="chain" id="PRO_5046643041" evidence="1">
    <location>
        <begin position="20"/>
        <end position="237"/>
    </location>
</feature>
<dbReference type="Proteomes" id="UP000832011">
    <property type="component" value="Chromosome"/>
</dbReference>
<gene>
    <name evidence="3" type="ORF">LVJ82_08000</name>
</gene>
<sequence length="237" mass="26766">MKAVSLALLLASISPMLWVQTPELKTSVTQLSGKEEAICIMEDSVPFCARYDVSGLHTNWPWLNELIRKRVENDQPVLTAKHLPVPKDFPEQTEGNNQRQYDVSLGSHYRDLVSIQYAGWDYGQGAAHGNPYASYVTYDAKTQQAVSFKDMVLPEKRAQLELALARSFAAWLQSQGGDAEGQEQPKITDDVVFTPDGVMFYYNVYALGPYAMGAPELKLTWKQVLPLLKPQWRQRLQ</sequence>
<evidence type="ECO:0000313" key="3">
    <source>
        <dbReference type="EMBL" id="UOO90892.1"/>
    </source>
</evidence>
<dbReference type="RefSeq" id="WP_058305328.1">
    <property type="nucleotide sequence ID" value="NZ_CABKVG010000006.1"/>
</dbReference>
<dbReference type="EMBL" id="CP091511">
    <property type="protein sequence ID" value="UOO90892.1"/>
    <property type="molecule type" value="Genomic_DNA"/>
</dbReference>
<feature type="domain" description="DUF3298" evidence="2">
    <location>
        <begin position="153"/>
        <end position="222"/>
    </location>
</feature>
<dbReference type="InterPro" id="IPR037126">
    <property type="entry name" value="PdaC/RsiV-like_sf"/>
</dbReference>
<dbReference type="InterPro" id="IPR021729">
    <property type="entry name" value="DUF3298"/>
</dbReference>
<keyword evidence="4" id="KW-1185">Reference proteome</keyword>
<organism evidence="3 4">
    <name type="scientific">Vitreoscilla massiliensis</name>
    <dbReference type="NCBI Taxonomy" id="1689272"/>
    <lineage>
        <taxon>Bacteria</taxon>
        <taxon>Pseudomonadati</taxon>
        <taxon>Pseudomonadota</taxon>
        <taxon>Betaproteobacteria</taxon>
        <taxon>Neisseriales</taxon>
        <taxon>Neisseriaceae</taxon>
        <taxon>Vitreoscilla</taxon>
    </lineage>
</organism>
<keyword evidence="1" id="KW-0732">Signal</keyword>
<dbReference type="Gene3D" id="3.90.640.20">
    <property type="entry name" value="Heat-shock cognate protein, ATPase"/>
    <property type="match status" value="1"/>
</dbReference>
<accession>A0ABY4E567</accession>
<evidence type="ECO:0000313" key="4">
    <source>
        <dbReference type="Proteomes" id="UP000832011"/>
    </source>
</evidence>
<reference evidence="3 4" key="1">
    <citation type="journal article" date="2022" name="Res Sq">
        <title>Evolution of multicellular longitudinally dividing oral cavity symbionts (Neisseriaceae).</title>
        <authorList>
            <person name="Nyongesa S."/>
            <person name="Weber P."/>
            <person name="Bernet E."/>
            <person name="Pullido F."/>
            <person name="Nieckarz M."/>
            <person name="Delaby M."/>
            <person name="Nieves C."/>
            <person name="Viehboeck T."/>
            <person name="Krause N."/>
            <person name="Rivera-Millot A."/>
            <person name="Nakamura A."/>
            <person name="Vischer N."/>
            <person name="VanNieuwenhze M."/>
            <person name="Brun Y."/>
            <person name="Cava F."/>
            <person name="Bulgheresi S."/>
            <person name="Veyrier F."/>
        </authorList>
    </citation>
    <scope>NUCLEOTIDE SEQUENCE [LARGE SCALE GENOMIC DNA]</scope>
    <source>
        <strain evidence="3 4">SN4</strain>
    </source>
</reference>
<feature type="signal peptide" evidence="1">
    <location>
        <begin position="1"/>
        <end position="19"/>
    </location>
</feature>
<dbReference type="Pfam" id="PF11738">
    <property type="entry name" value="DUF3298"/>
    <property type="match status" value="1"/>
</dbReference>
<proteinExistence type="predicted"/>
<evidence type="ECO:0000256" key="1">
    <source>
        <dbReference type="SAM" id="SignalP"/>
    </source>
</evidence>
<protein>
    <submittedName>
        <fullName evidence="3">RsiV family protein</fullName>
    </submittedName>
</protein>
<evidence type="ECO:0000259" key="2">
    <source>
        <dbReference type="Pfam" id="PF11738"/>
    </source>
</evidence>